<dbReference type="EMBL" id="JADBJN010000001">
    <property type="protein sequence ID" value="KAG5683476.1"/>
    <property type="molecule type" value="Genomic_DNA"/>
</dbReference>
<dbReference type="PROSITE" id="PS00479">
    <property type="entry name" value="ZF_DAG_PE_1"/>
    <property type="match status" value="1"/>
</dbReference>
<proteinExistence type="predicted"/>
<dbReference type="Pfam" id="PF00130">
    <property type="entry name" value="C1_1"/>
    <property type="match status" value="2"/>
</dbReference>
<dbReference type="GO" id="GO:0016020">
    <property type="term" value="C:membrane"/>
    <property type="evidence" value="ECO:0007669"/>
    <property type="project" value="UniProtKB-SubCell"/>
</dbReference>
<dbReference type="SMART" id="SM00109">
    <property type="entry name" value="C1"/>
    <property type="match status" value="2"/>
</dbReference>
<keyword evidence="2" id="KW-0862">Zinc</keyword>
<feature type="compositionally biased region" description="Polar residues" evidence="3">
    <location>
        <begin position="1232"/>
        <end position="1246"/>
    </location>
</feature>
<feature type="region of interest" description="Disordered" evidence="3">
    <location>
        <begin position="1418"/>
        <end position="1545"/>
    </location>
</feature>
<dbReference type="GO" id="GO:0007200">
    <property type="term" value="P:phospholipase C-activating G protein-coupled receptor signaling pathway"/>
    <property type="evidence" value="ECO:0007669"/>
    <property type="project" value="TreeGrafter"/>
</dbReference>
<dbReference type="PANTHER" id="PTHR22968">
    <property type="entry name" value="PROTEIN KINASE C, MU"/>
    <property type="match status" value="1"/>
</dbReference>
<dbReference type="SUPFAM" id="SSF57889">
    <property type="entry name" value="Cysteine-rich domain"/>
    <property type="match status" value="2"/>
</dbReference>
<comment type="caution">
    <text evidence="5">The sequence shown here is derived from an EMBL/GenBank/DDBJ whole genome shotgun (WGS) entry which is preliminary data.</text>
</comment>
<dbReference type="GO" id="GO:0035556">
    <property type="term" value="P:intracellular signal transduction"/>
    <property type="evidence" value="ECO:0007669"/>
    <property type="project" value="TreeGrafter"/>
</dbReference>
<dbReference type="Proteomes" id="UP001107558">
    <property type="component" value="Chromosome 1"/>
</dbReference>
<feature type="region of interest" description="Disordered" evidence="3">
    <location>
        <begin position="1"/>
        <end position="83"/>
    </location>
</feature>
<keyword evidence="1" id="KW-0479">Metal-binding</keyword>
<sequence>MIFTGNHGRRRAQSNGQNQYSQRKRSSNSDGRSKSSSSSSSSSSRLPLCSRDSSSHNSSYLHSHSSSSSSSMPPNYYTTLPRTSTNSTYMTIPELDEEPKHDFYLQKTRARDITKRRGAIKLIQRLKIHEVNGHKFISKFFRQPTFCAYCKEFLWGFNKQGYQCKTCLTAVHKRCHDKLLGTCSESSFNSESTIYLRERFKIDLPHRFKVYTFMSPTFCDHCGSLLYGFFRQGLKCEAKMPLYSDMYYNYINPLSSSTSNYSSNPPSYGSSSSNYSSLSYTPSLRSGVTSTRFLPKLTTISETPLTKHRIAALTRIAASTPKYIPPRPRHIDTSQIDVSANRFGNRRKQTINENEQIKVQRMHDSNDENPSGARSTIRRDRGLVRLRTIHMPKKEEEKKPAVKIETQNDIDPGYGSSERSSGSWRKKLDVDFDFRKEPTSPTSKTFGESFLEKYTIKEQQKIVTPSYLTIDDVDSIEERNFIRRKSGSKLPTFKEICSDISSDKLTDDLNAGELRRRASMIIEEDIKLFKSESQIALAALAASQKLSDEEIKEVEEEELKNDDNEIHKSIKLNKKIEIILELEQSTPEVDNYTVKIPLKKKKKLTAIATTCDLDPTMSTTPHTNVTSKNEDENVMRKIAETQPEKSKQQQQQHSFDLDTKLLIDKSATIPGEQTQVTKKTLKNSVKVKPQMKSEVPVAPGVLKLNPLKRDLSADDFWGMIGTRETAIFSKRKQQVIEEQKKKLIENSWIGEGCEDDAELAKVDQVTTTIDSEEKNVTESVGSEISTLINESENKKKKLVEIKKIENQIQKKIEPLKKNEVLKDEKKVIETKLFDEKITKAEPKIDNLKLIEEKSTVLNQNDLKIKQKEIKTTTINQNDENIKELSTIEIKNLEKAEEKPIEIEVKKAELKLEKKIEINVGKSIPTKTVGKIIETKPAAVKIEKKFVKKTKSGEIGVVKKEVEDKKVEKKDLIIDKKEIEVTANKKKDLIGNKVEVSITKTVELKIALDKKESTEAVAKKEIDTKVSEKVDKITEPTEKLNKSTEINEKPSILNDKKETSLLTDKKLPTVDKKTSILDKKPEAKESEVKKNLLSDKKLDLPKKKSESPPKTVPEVKKIETIDKKLSNLNKNSTVLDMKPELITKKTEIVAKVEPISDNIKKVDITTKKEPSQEKKKSEITEKKVTDLKKESVVKKSPEKDLKTAVAEKKEILKPQDDKILSTSDQNKKPIGKTTVTNVNDQLKQKSMNKVKEEKEELNATNEGDHQTENKKTCEDAKEKVLNENHSIDNASASRRSSKNKIKTLGTLAKFPTLNNLNSIAMNDASSNDNKTTSDNNQSIVAQHLNESEQQKVSCEPELLQVASPIEETESQESEQSEEEESSYEEESSEEEEEMGKKDFDPQKKTKLDFSKMQKFFGTDQKTNIKLVARPRPLWKIKRNRHAKFSDSSESETSGDEECGDSATGGSQSSTNSDKIIKLKSNAQKSQKSSEISNENIVPLIENLSIDESEDKKHSRFSTSSHDSGYSAIGATAARSPRKALDDERNI</sequence>
<evidence type="ECO:0000256" key="2">
    <source>
        <dbReference type="ARBA" id="ARBA00022833"/>
    </source>
</evidence>
<organism evidence="5 6">
    <name type="scientific">Polypedilum vanderplanki</name>
    <name type="common">Sleeping chironomid midge</name>
    <dbReference type="NCBI Taxonomy" id="319348"/>
    <lineage>
        <taxon>Eukaryota</taxon>
        <taxon>Metazoa</taxon>
        <taxon>Ecdysozoa</taxon>
        <taxon>Arthropoda</taxon>
        <taxon>Hexapoda</taxon>
        <taxon>Insecta</taxon>
        <taxon>Pterygota</taxon>
        <taxon>Neoptera</taxon>
        <taxon>Endopterygota</taxon>
        <taxon>Diptera</taxon>
        <taxon>Nematocera</taxon>
        <taxon>Chironomoidea</taxon>
        <taxon>Chironomidae</taxon>
        <taxon>Chironominae</taxon>
        <taxon>Polypedilum</taxon>
        <taxon>Polypedilum</taxon>
    </lineage>
</organism>
<feature type="compositionally biased region" description="Polar residues" evidence="3">
    <location>
        <begin position="72"/>
        <end position="83"/>
    </location>
</feature>
<feature type="region of interest" description="Disordered" evidence="3">
    <location>
        <begin position="1164"/>
        <end position="1404"/>
    </location>
</feature>
<name>A0A9J6CNI2_POLVA</name>
<feature type="domain" description="Phorbol-ester/DAG-type" evidence="4">
    <location>
        <begin position="133"/>
        <end position="183"/>
    </location>
</feature>
<feature type="compositionally biased region" description="Polar residues" evidence="3">
    <location>
        <begin position="1479"/>
        <end position="1494"/>
    </location>
</feature>
<dbReference type="FunFam" id="3.30.60.20:FF:000008">
    <property type="entry name" value="Protein kinase C theta"/>
    <property type="match status" value="1"/>
</dbReference>
<evidence type="ECO:0000313" key="5">
    <source>
        <dbReference type="EMBL" id="KAG5683476.1"/>
    </source>
</evidence>
<dbReference type="OrthoDB" id="63267at2759"/>
<evidence type="ECO:0000256" key="1">
    <source>
        <dbReference type="ARBA" id="ARBA00022723"/>
    </source>
</evidence>
<feature type="compositionally biased region" description="Low complexity" evidence="3">
    <location>
        <begin position="1321"/>
        <end position="1335"/>
    </location>
</feature>
<dbReference type="PANTHER" id="PTHR22968:SF14">
    <property type="entry name" value="PROTEIN KINASE C"/>
    <property type="match status" value="1"/>
</dbReference>
<protein>
    <recommendedName>
        <fullName evidence="4">Phorbol-ester/DAG-type domain-containing protein</fullName>
    </recommendedName>
</protein>
<dbReference type="PRINTS" id="PR00008">
    <property type="entry name" value="DAGPEDOMAIN"/>
</dbReference>
<dbReference type="InterPro" id="IPR002219">
    <property type="entry name" value="PKC_DAG/PE"/>
</dbReference>
<dbReference type="GO" id="GO:0008270">
    <property type="term" value="F:zinc ion binding"/>
    <property type="evidence" value="ECO:0007669"/>
    <property type="project" value="UniProtKB-KW"/>
</dbReference>
<dbReference type="CDD" id="cd20834">
    <property type="entry name" value="C1_nPKC_theta-like_rpt1"/>
    <property type="match status" value="1"/>
</dbReference>
<evidence type="ECO:0000313" key="6">
    <source>
        <dbReference type="Proteomes" id="UP001107558"/>
    </source>
</evidence>
<feature type="region of interest" description="Disordered" evidence="3">
    <location>
        <begin position="394"/>
        <end position="422"/>
    </location>
</feature>
<evidence type="ECO:0000259" key="4">
    <source>
        <dbReference type="PROSITE" id="PS50081"/>
    </source>
</evidence>
<dbReference type="InterPro" id="IPR046349">
    <property type="entry name" value="C1-like_sf"/>
</dbReference>
<feature type="compositionally biased region" description="Basic and acidic residues" evidence="3">
    <location>
        <begin position="1393"/>
        <end position="1404"/>
    </location>
</feature>
<feature type="compositionally biased region" description="Basic and acidic residues" evidence="3">
    <location>
        <begin position="1248"/>
        <end position="1285"/>
    </location>
</feature>
<dbReference type="PROSITE" id="PS50081">
    <property type="entry name" value="ZF_DAG_PE_2"/>
    <property type="match status" value="2"/>
</dbReference>
<feature type="region of interest" description="Disordered" evidence="3">
    <location>
        <begin position="1071"/>
        <end position="1113"/>
    </location>
</feature>
<feature type="region of interest" description="Disordered" evidence="3">
    <location>
        <begin position="1030"/>
        <end position="1059"/>
    </location>
</feature>
<feature type="compositionally biased region" description="Polar residues" evidence="3">
    <location>
        <begin position="1462"/>
        <end position="1472"/>
    </location>
</feature>
<feature type="compositionally biased region" description="Acidic residues" evidence="3">
    <location>
        <begin position="1365"/>
        <end position="1392"/>
    </location>
</feature>
<feature type="compositionally biased region" description="Acidic residues" evidence="3">
    <location>
        <begin position="1447"/>
        <end position="1458"/>
    </location>
</feature>
<feature type="compositionally biased region" description="Basic and acidic residues" evidence="3">
    <location>
        <begin position="1164"/>
        <end position="1218"/>
    </location>
</feature>
<dbReference type="GO" id="GO:0005829">
    <property type="term" value="C:cytosol"/>
    <property type="evidence" value="ECO:0007669"/>
    <property type="project" value="TreeGrafter"/>
</dbReference>
<dbReference type="GO" id="GO:0004674">
    <property type="term" value="F:protein serine/threonine kinase activity"/>
    <property type="evidence" value="ECO:0007669"/>
    <property type="project" value="UniProtKB-KW"/>
</dbReference>
<feature type="compositionally biased region" description="Basic residues" evidence="3">
    <location>
        <begin position="1431"/>
        <end position="1441"/>
    </location>
</feature>
<keyword evidence="6" id="KW-1185">Reference proteome</keyword>
<feature type="compositionally biased region" description="Low complexity" evidence="3">
    <location>
        <begin position="28"/>
        <end position="71"/>
    </location>
</feature>
<reference evidence="5" key="1">
    <citation type="submission" date="2021-03" db="EMBL/GenBank/DDBJ databases">
        <title>Chromosome level genome of the anhydrobiotic midge Polypedilum vanderplanki.</title>
        <authorList>
            <person name="Yoshida Y."/>
            <person name="Kikawada T."/>
            <person name="Gusev O."/>
        </authorList>
    </citation>
    <scope>NUCLEOTIDE SEQUENCE</scope>
    <source>
        <strain evidence="5">NIAS01</strain>
        <tissue evidence="5">Whole body or cell culture</tissue>
    </source>
</reference>
<feature type="domain" description="Phorbol-ester/DAG-type" evidence="4">
    <location>
        <begin position="205"/>
        <end position="237"/>
    </location>
</feature>
<accession>A0A9J6CNI2</accession>
<evidence type="ECO:0000256" key="3">
    <source>
        <dbReference type="SAM" id="MobiDB-lite"/>
    </source>
</evidence>
<dbReference type="InterPro" id="IPR020454">
    <property type="entry name" value="DAG/PE-bd"/>
</dbReference>
<dbReference type="Gene3D" id="3.30.60.20">
    <property type="match status" value="2"/>
</dbReference>
<gene>
    <name evidence="5" type="ORF">PVAND_012754</name>
</gene>